<dbReference type="RefSeq" id="WP_058460628.1">
    <property type="nucleotide sequence ID" value="NZ_CAAAIY010000040.1"/>
</dbReference>
<dbReference type="EMBL" id="LNXU01000045">
    <property type="protein sequence ID" value="KTC69550.1"/>
    <property type="molecule type" value="Genomic_DNA"/>
</dbReference>
<evidence type="ECO:0000313" key="2">
    <source>
        <dbReference type="Proteomes" id="UP000054695"/>
    </source>
</evidence>
<dbReference type="AlphaFoldDB" id="A0A0W0REN1"/>
<dbReference type="Pfam" id="PF13698">
    <property type="entry name" value="DUF4156"/>
    <property type="match status" value="1"/>
</dbReference>
<dbReference type="PROSITE" id="PS51257">
    <property type="entry name" value="PROKAR_LIPOPROTEIN"/>
    <property type="match status" value="1"/>
</dbReference>
<comment type="caution">
    <text evidence="1">The sequence shown here is derived from an EMBL/GenBank/DDBJ whole genome shotgun (WGS) entry which is preliminary data.</text>
</comment>
<dbReference type="PATRIC" id="fig|447.4.peg.3271"/>
<reference evidence="1 2" key="1">
    <citation type="submission" date="2015-11" db="EMBL/GenBank/DDBJ databases">
        <title>Genomic analysis of 38 Legionella species identifies large and diverse effector repertoires.</title>
        <authorList>
            <person name="Burstein D."/>
            <person name="Amaro F."/>
            <person name="Zusman T."/>
            <person name="Lifshitz Z."/>
            <person name="Cohen O."/>
            <person name="Gilbert J.A."/>
            <person name="Pupko T."/>
            <person name="Shuman H.A."/>
            <person name="Segal G."/>
        </authorList>
    </citation>
    <scope>NUCLEOTIDE SEQUENCE [LARGE SCALE GENOMIC DNA]</scope>
    <source>
        <strain evidence="1 2">WIGA</strain>
    </source>
</reference>
<evidence type="ECO:0000313" key="1">
    <source>
        <dbReference type="EMBL" id="KTC69550.1"/>
    </source>
</evidence>
<accession>A0A0W0REN1</accession>
<keyword evidence="1" id="KW-0449">Lipoprotein</keyword>
<dbReference type="InterPro" id="IPR025294">
    <property type="entry name" value="DUF4156"/>
</dbReference>
<organism evidence="1 2">
    <name type="scientific">Legionella bozemanae</name>
    <name type="common">Fluoribacter bozemanae</name>
    <dbReference type="NCBI Taxonomy" id="447"/>
    <lineage>
        <taxon>Bacteria</taxon>
        <taxon>Pseudomonadati</taxon>
        <taxon>Pseudomonadota</taxon>
        <taxon>Gammaproteobacteria</taxon>
        <taxon>Legionellales</taxon>
        <taxon>Legionellaceae</taxon>
        <taxon>Legionella</taxon>
    </lineage>
</organism>
<keyword evidence="2" id="KW-1185">Reference proteome</keyword>
<protein>
    <submittedName>
        <fullName evidence="1">Outer membrane lipoprotein</fullName>
    </submittedName>
</protein>
<gene>
    <name evidence="1" type="ORF">Lboz_3066</name>
</gene>
<dbReference type="OrthoDB" id="5636520at2"/>
<sequence length="152" mass="17224">MIKGIFILIILALQLIVGCVPRSLEPNAEKVVVIYNQSTKMAKSCEFLGKIFNSDVHGKKLHFTLGLEKNLKTDDINFLKNEGAKLGANLVVFEKHHTSIERYHSQPGHTTDISIHAIYAKAYRCPPNLIESMEQLNEYHHAYKNPVIIKNN</sequence>
<dbReference type="Proteomes" id="UP000054695">
    <property type="component" value="Unassembled WGS sequence"/>
</dbReference>
<proteinExistence type="predicted"/>
<name>A0A0W0REN1_LEGBO</name>